<reference evidence="1" key="1">
    <citation type="submission" date="2023-05" db="EMBL/GenBank/DDBJ databases">
        <authorList>
            <person name="Stuckert A."/>
        </authorList>
    </citation>
    <scope>NUCLEOTIDE SEQUENCE</scope>
</reference>
<dbReference type="EMBL" id="CATNWA010005083">
    <property type="protein sequence ID" value="CAI9549329.1"/>
    <property type="molecule type" value="Genomic_DNA"/>
</dbReference>
<name>A0ABN9BNR4_9NEOB</name>
<dbReference type="Proteomes" id="UP001162483">
    <property type="component" value="Unassembled WGS sequence"/>
</dbReference>
<gene>
    <name evidence="1" type="ORF">SPARVUS_LOCUS3324072</name>
</gene>
<organism evidence="1 2">
    <name type="scientific">Staurois parvus</name>
    <dbReference type="NCBI Taxonomy" id="386267"/>
    <lineage>
        <taxon>Eukaryota</taxon>
        <taxon>Metazoa</taxon>
        <taxon>Chordata</taxon>
        <taxon>Craniata</taxon>
        <taxon>Vertebrata</taxon>
        <taxon>Euteleostomi</taxon>
        <taxon>Amphibia</taxon>
        <taxon>Batrachia</taxon>
        <taxon>Anura</taxon>
        <taxon>Neobatrachia</taxon>
        <taxon>Ranoidea</taxon>
        <taxon>Ranidae</taxon>
        <taxon>Staurois</taxon>
    </lineage>
</organism>
<proteinExistence type="predicted"/>
<evidence type="ECO:0000313" key="2">
    <source>
        <dbReference type="Proteomes" id="UP001162483"/>
    </source>
</evidence>
<protein>
    <submittedName>
        <fullName evidence="1">Uncharacterized protein</fullName>
    </submittedName>
</protein>
<comment type="caution">
    <text evidence="1">The sequence shown here is derived from an EMBL/GenBank/DDBJ whole genome shotgun (WGS) entry which is preliminary data.</text>
</comment>
<sequence length="57" mass="6651">MNSSSSHQEMRMECKDGRGGLTIRALGHCPRPEVRRGPHEMPLVPFHRLFWVWFECG</sequence>
<keyword evidence="2" id="KW-1185">Reference proteome</keyword>
<evidence type="ECO:0000313" key="1">
    <source>
        <dbReference type="EMBL" id="CAI9549329.1"/>
    </source>
</evidence>
<accession>A0ABN9BNR4</accession>